<sequence>MSIHIPVLALNYAFHYGGDLGNEPHRQRPSHYSLSLNLTPLSLTRFVTTPSDFDPATSALSEAQNSTISYRFIHEIRYLVIYKTMFEYSKDPEEMKLWQLQHDEWAECTEESGLVSLRCLGCSALVMFDKWEAHRDACLGIEDKMVRAVMADMVSEQPEDEDHRQCWRIRSLRGSPVADEGDVEVQDDEFVEAHENKRKSLGMRLCSALHFIGRKHSKE</sequence>
<protein>
    <submittedName>
        <fullName evidence="1">Uncharacterized protein</fullName>
    </submittedName>
</protein>
<keyword evidence="2" id="KW-1185">Reference proteome</keyword>
<reference evidence="2" key="1">
    <citation type="journal article" date="2017" name="Nat. Ecol. Evol.">
        <title>Genome expansion and lineage-specific genetic innovations in the forest pathogenic fungi Armillaria.</title>
        <authorList>
            <person name="Sipos G."/>
            <person name="Prasanna A.N."/>
            <person name="Walter M.C."/>
            <person name="O'Connor E."/>
            <person name="Balint B."/>
            <person name="Krizsan K."/>
            <person name="Kiss B."/>
            <person name="Hess J."/>
            <person name="Varga T."/>
            <person name="Slot J."/>
            <person name="Riley R."/>
            <person name="Boka B."/>
            <person name="Rigling D."/>
            <person name="Barry K."/>
            <person name="Lee J."/>
            <person name="Mihaltcheva S."/>
            <person name="LaButti K."/>
            <person name="Lipzen A."/>
            <person name="Waldron R."/>
            <person name="Moloney N.M."/>
            <person name="Sperisen C."/>
            <person name="Kredics L."/>
            <person name="Vagvoelgyi C."/>
            <person name="Patrignani A."/>
            <person name="Fitzpatrick D."/>
            <person name="Nagy I."/>
            <person name="Doyle S."/>
            <person name="Anderson J.B."/>
            <person name="Grigoriev I.V."/>
            <person name="Gueldener U."/>
            <person name="Muensterkoetter M."/>
            <person name="Nagy L.G."/>
        </authorList>
    </citation>
    <scope>NUCLEOTIDE SEQUENCE [LARGE SCALE GENOMIC DNA]</scope>
    <source>
        <strain evidence="2">Ar21-2</strain>
    </source>
</reference>
<dbReference type="AlphaFoldDB" id="A0A2H3D3R3"/>
<dbReference type="EMBL" id="KZ293691">
    <property type="protein sequence ID" value="PBK85418.1"/>
    <property type="molecule type" value="Genomic_DNA"/>
</dbReference>
<organism evidence="1 2">
    <name type="scientific">Armillaria gallica</name>
    <name type="common">Bulbous honey fungus</name>
    <name type="synonym">Armillaria bulbosa</name>
    <dbReference type="NCBI Taxonomy" id="47427"/>
    <lineage>
        <taxon>Eukaryota</taxon>
        <taxon>Fungi</taxon>
        <taxon>Dikarya</taxon>
        <taxon>Basidiomycota</taxon>
        <taxon>Agaricomycotina</taxon>
        <taxon>Agaricomycetes</taxon>
        <taxon>Agaricomycetidae</taxon>
        <taxon>Agaricales</taxon>
        <taxon>Marasmiineae</taxon>
        <taxon>Physalacriaceae</taxon>
        <taxon>Armillaria</taxon>
    </lineage>
</organism>
<evidence type="ECO:0000313" key="1">
    <source>
        <dbReference type="EMBL" id="PBK85418.1"/>
    </source>
</evidence>
<dbReference type="Proteomes" id="UP000217790">
    <property type="component" value="Unassembled WGS sequence"/>
</dbReference>
<evidence type="ECO:0000313" key="2">
    <source>
        <dbReference type="Proteomes" id="UP000217790"/>
    </source>
</evidence>
<dbReference type="OrthoDB" id="2856362at2759"/>
<gene>
    <name evidence="1" type="ORF">ARMGADRAFT_1169677</name>
</gene>
<proteinExistence type="predicted"/>
<name>A0A2H3D3R3_ARMGA</name>
<accession>A0A2H3D3R3</accession>
<dbReference type="InParanoid" id="A0A2H3D3R3"/>